<dbReference type="Proteomes" id="UP000006565">
    <property type="component" value="Chromosome"/>
</dbReference>
<evidence type="ECO:0000259" key="7">
    <source>
        <dbReference type="Pfam" id="PF03358"/>
    </source>
</evidence>
<dbReference type="Gene3D" id="3.40.50.360">
    <property type="match status" value="1"/>
</dbReference>
<proteinExistence type="inferred from homology"/>
<evidence type="ECO:0000313" key="8">
    <source>
        <dbReference type="EMBL" id="ADN36395.1"/>
    </source>
</evidence>
<dbReference type="AlphaFoldDB" id="E1RH91"/>
<organism evidence="8 9">
    <name type="scientific">Methanolacinia petrolearia (strain DSM 11571 / OCM 486 / SEBR 4847)</name>
    <name type="common">Methanoplanus petrolearius</name>
    <dbReference type="NCBI Taxonomy" id="679926"/>
    <lineage>
        <taxon>Archaea</taxon>
        <taxon>Methanobacteriati</taxon>
        <taxon>Methanobacteriota</taxon>
        <taxon>Stenosarchaea group</taxon>
        <taxon>Methanomicrobia</taxon>
        <taxon>Methanomicrobiales</taxon>
        <taxon>Methanomicrobiaceae</taxon>
        <taxon>Methanolacinia</taxon>
    </lineage>
</organism>
<comment type="cofactor">
    <cofactor evidence="1">
        <name>FMN</name>
        <dbReference type="ChEBI" id="CHEBI:58210"/>
    </cofactor>
</comment>
<evidence type="ECO:0000256" key="4">
    <source>
        <dbReference type="ARBA" id="ARBA00022643"/>
    </source>
</evidence>
<sequence length="263" mass="30164">MTEEEPLNILVIMGSPRKGNTYRACEELREKMQRYRAVDFEYLWLKDADLQPCRGCLSCFSKGEEKCPIHDEALAIRDKLTGADAVIFASPVYGLNVTGLMKTFVDRFSYFFHRPRFFDKKAFLLTTTGFLGHKDVLKYMEMFTGIWGFDIAGKAAIITEGDDHEILKKKSDVILENAAKKFSSSLNSSKRKRPGLMNVIIFHGQKGAMSQVVDESPYDYQYWNEKGWLSPGTHYFTYVSVNPVYVMIGIIVEKIARKRMKTN</sequence>
<dbReference type="Pfam" id="PF03358">
    <property type="entry name" value="FMN_red"/>
    <property type="match status" value="1"/>
</dbReference>
<dbReference type="EMBL" id="CP002117">
    <property type="protein sequence ID" value="ADN36395.1"/>
    <property type="molecule type" value="Genomic_DNA"/>
</dbReference>
<dbReference type="GO" id="GO:0016491">
    <property type="term" value="F:oxidoreductase activity"/>
    <property type="evidence" value="ECO:0007669"/>
    <property type="project" value="InterPro"/>
</dbReference>
<evidence type="ECO:0000256" key="6">
    <source>
        <dbReference type="SAM" id="Phobius"/>
    </source>
</evidence>
<protein>
    <submittedName>
        <fullName evidence="8">NADPH-dependent FMN reductase</fullName>
    </submittedName>
</protein>
<dbReference type="InterPro" id="IPR029039">
    <property type="entry name" value="Flavoprotein-like_sf"/>
</dbReference>
<dbReference type="RefSeq" id="WP_013329572.1">
    <property type="nucleotide sequence ID" value="NC_014507.1"/>
</dbReference>
<dbReference type="GeneID" id="9744114"/>
<keyword evidence="6" id="KW-0472">Membrane</keyword>
<keyword evidence="3" id="KW-0285">Flavoprotein</keyword>
<dbReference type="SUPFAM" id="SSF52218">
    <property type="entry name" value="Flavoproteins"/>
    <property type="match status" value="1"/>
</dbReference>
<dbReference type="InterPro" id="IPR051796">
    <property type="entry name" value="ISF_SsuE-like"/>
</dbReference>
<keyword evidence="6" id="KW-0812">Transmembrane</keyword>
<evidence type="ECO:0000256" key="1">
    <source>
        <dbReference type="ARBA" id="ARBA00001917"/>
    </source>
</evidence>
<feature type="transmembrane region" description="Helical" evidence="6">
    <location>
        <begin position="235"/>
        <end position="252"/>
    </location>
</feature>
<evidence type="ECO:0000313" key="9">
    <source>
        <dbReference type="Proteomes" id="UP000006565"/>
    </source>
</evidence>
<comment type="similarity">
    <text evidence="5">Belongs to the SsuE family. Isf subfamily.</text>
</comment>
<evidence type="ECO:0000256" key="3">
    <source>
        <dbReference type="ARBA" id="ARBA00022630"/>
    </source>
</evidence>
<keyword evidence="4" id="KW-0288">FMN</keyword>
<dbReference type="eggNOG" id="arCOG02575">
    <property type="taxonomic scope" value="Archaea"/>
</dbReference>
<gene>
    <name evidence="8" type="ordered locus">Mpet_1642</name>
</gene>
<dbReference type="PANTHER" id="PTHR43278">
    <property type="entry name" value="NAD(P)H-DEPENDENT FMN-CONTAINING OXIDOREDUCTASE YWQN-RELATED"/>
    <property type="match status" value="1"/>
</dbReference>
<dbReference type="STRING" id="679926.Mpet_1642"/>
<reference evidence="8 9" key="1">
    <citation type="journal article" date="2010" name="Stand. Genomic Sci.">
        <title>Complete genome sequence of Methanoplanus petrolearius type strain (SEBR 4847).</title>
        <authorList>
            <person name="Brambilla E."/>
            <person name="Djao O.D."/>
            <person name="Daligault H."/>
            <person name="Lapidus A."/>
            <person name="Lucas S."/>
            <person name="Hammon N."/>
            <person name="Nolan M."/>
            <person name="Tice H."/>
            <person name="Cheng J.F."/>
            <person name="Han C."/>
            <person name="Tapia R."/>
            <person name="Goodwin L."/>
            <person name="Pitluck S."/>
            <person name="Liolios K."/>
            <person name="Ivanova N."/>
            <person name="Mavromatis K."/>
            <person name="Mikhailova N."/>
            <person name="Pati A."/>
            <person name="Chen A."/>
            <person name="Palaniappan K."/>
            <person name="Land M."/>
            <person name="Hauser L."/>
            <person name="Chang Y.J."/>
            <person name="Jeffries C.D."/>
            <person name="Rohde M."/>
            <person name="Spring S."/>
            <person name="Sikorski J."/>
            <person name="Goker M."/>
            <person name="Woyke T."/>
            <person name="Bristow J."/>
            <person name="Eisen J.A."/>
            <person name="Markowitz V."/>
            <person name="Hugenholtz P."/>
            <person name="Kyrpides N.C."/>
            <person name="Klenk H.P."/>
        </authorList>
    </citation>
    <scope>NUCLEOTIDE SEQUENCE [LARGE SCALE GENOMIC DNA]</scope>
    <source>
        <strain evidence="9">DSM 11571 / OCM 486 / SEBR 4847</strain>
    </source>
</reference>
<feature type="domain" description="NADPH-dependent FMN reductase-like" evidence="7">
    <location>
        <begin position="8"/>
        <end position="138"/>
    </location>
</feature>
<name>E1RH91_METP4</name>
<accession>E1RH91</accession>
<evidence type="ECO:0000256" key="5">
    <source>
        <dbReference type="ARBA" id="ARBA00038292"/>
    </source>
</evidence>
<keyword evidence="6" id="KW-1133">Transmembrane helix</keyword>
<dbReference type="HOGENOM" id="CLU_050993_1_0_2"/>
<dbReference type="KEGG" id="mpi:Mpet_1642"/>
<dbReference type="PANTHER" id="PTHR43278:SF2">
    <property type="entry name" value="IRON-SULFUR FLAVOPROTEIN"/>
    <property type="match status" value="1"/>
</dbReference>
<comment type="cofactor">
    <cofactor evidence="2">
        <name>[4Fe-4S] cluster</name>
        <dbReference type="ChEBI" id="CHEBI:49883"/>
    </cofactor>
</comment>
<keyword evidence="9" id="KW-1185">Reference proteome</keyword>
<evidence type="ECO:0000256" key="2">
    <source>
        <dbReference type="ARBA" id="ARBA00001966"/>
    </source>
</evidence>
<dbReference type="InterPro" id="IPR005025">
    <property type="entry name" value="FMN_Rdtase-like_dom"/>
</dbReference>